<proteinExistence type="predicted"/>
<evidence type="ECO:0000313" key="2">
    <source>
        <dbReference type="Proteomes" id="UP000030854"/>
    </source>
</evidence>
<organism evidence="1 2">
    <name type="scientific">Uncinula necator</name>
    <name type="common">Grape powdery mildew</name>
    <dbReference type="NCBI Taxonomy" id="52586"/>
    <lineage>
        <taxon>Eukaryota</taxon>
        <taxon>Fungi</taxon>
        <taxon>Dikarya</taxon>
        <taxon>Ascomycota</taxon>
        <taxon>Pezizomycotina</taxon>
        <taxon>Leotiomycetes</taxon>
        <taxon>Erysiphales</taxon>
        <taxon>Erysiphaceae</taxon>
        <taxon>Erysiphe</taxon>
    </lineage>
</organism>
<dbReference type="EMBL" id="JNVN01000385">
    <property type="protein sequence ID" value="KHJ35455.1"/>
    <property type="molecule type" value="Genomic_DNA"/>
</dbReference>
<sequence length="304" mass="35004">MNFGMNDNSFEELIERHEDFGDNEEFYSTDEESEAKEKCIQGNAHRRYNDVEQQNIKAKTSVDPFPVKQDPFPTFGAWIPEHKNKLNVVIPSVKIMTETTNDFTRTIAPKCRYWKHLIEFHYRNYSSYEIRLNNIKIPYFHGMKYAKQYVFMCLPMEIGSLLMSPAKGGCKLQINDQEILPSLNWWKYVNGTNGVADKFGIVDPMSRIFSSRDLASILKKTKMGIEANVILKFWCKASTTNNRDLSPSDVRTVGIELVRAYITKIKQDVSLPPSDRLVGSIQEVTRADLADKDLLAELKKLDLN</sequence>
<evidence type="ECO:0000313" key="1">
    <source>
        <dbReference type="EMBL" id="KHJ35455.1"/>
    </source>
</evidence>
<comment type="caution">
    <text evidence="1">The sequence shown here is derived from an EMBL/GenBank/DDBJ whole genome shotgun (WGS) entry which is preliminary data.</text>
</comment>
<gene>
    <name evidence="1" type="ORF">EV44_g3206</name>
</gene>
<dbReference type="AlphaFoldDB" id="A0A0B1PDL8"/>
<keyword evidence="2" id="KW-1185">Reference proteome</keyword>
<accession>A0A0B1PDL8</accession>
<protein>
    <submittedName>
        <fullName evidence="1">Uncharacterized protein</fullName>
    </submittedName>
</protein>
<name>A0A0B1PDL8_UNCNE</name>
<reference evidence="1 2" key="1">
    <citation type="journal article" date="2014" name="BMC Genomics">
        <title>Adaptive genomic structural variation in the grape powdery mildew pathogen, Erysiphe necator.</title>
        <authorList>
            <person name="Jones L."/>
            <person name="Riaz S."/>
            <person name="Morales-Cruz A."/>
            <person name="Amrine K.C."/>
            <person name="McGuire B."/>
            <person name="Gubler W.D."/>
            <person name="Walker M.A."/>
            <person name="Cantu D."/>
        </authorList>
    </citation>
    <scope>NUCLEOTIDE SEQUENCE [LARGE SCALE GENOMIC DNA]</scope>
    <source>
        <strain evidence="2">c</strain>
    </source>
</reference>
<dbReference type="HOGENOM" id="CLU_915845_0_0_1"/>
<dbReference type="Proteomes" id="UP000030854">
    <property type="component" value="Unassembled WGS sequence"/>
</dbReference>